<evidence type="ECO:0000256" key="2">
    <source>
        <dbReference type="ARBA" id="ARBA00004696"/>
    </source>
</evidence>
<keyword evidence="6 8" id="KW-0057">Aromatic amino acid biosynthesis</keyword>
<dbReference type="Gene3D" id="3.20.20.70">
    <property type="entry name" value="Aldolase class I"/>
    <property type="match status" value="1"/>
</dbReference>
<keyword evidence="11" id="KW-1185">Reference proteome</keyword>
<dbReference type="GO" id="GO:0000162">
    <property type="term" value="P:L-tryptophan biosynthetic process"/>
    <property type="evidence" value="ECO:0007669"/>
    <property type="project" value="UniProtKB-UniRule"/>
</dbReference>
<protein>
    <recommendedName>
        <fullName evidence="8">Indole-3-glycerol phosphate synthase</fullName>
        <shortName evidence="8">IGPS</shortName>
        <ecNumber evidence="8">4.1.1.48</ecNumber>
    </recommendedName>
</protein>
<dbReference type="SUPFAM" id="SSF51366">
    <property type="entry name" value="Ribulose-phoshate binding barrel"/>
    <property type="match status" value="1"/>
</dbReference>
<gene>
    <name evidence="8 10" type="primary">trpC</name>
    <name evidence="10" type="ORF">GCM10007390_51480</name>
</gene>
<dbReference type="FunFam" id="3.20.20.70:FF:000024">
    <property type="entry name" value="Indole-3-glycerol phosphate synthase"/>
    <property type="match status" value="1"/>
</dbReference>
<evidence type="ECO:0000256" key="4">
    <source>
        <dbReference type="ARBA" id="ARBA00022793"/>
    </source>
</evidence>
<dbReference type="PANTHER" id="PTHR22854">
    <property type="entry name" value="TRYPTOPHAN BIOSYNTHESIS PROTEIN"/>
    <property type="match status" value="1"/>
</dbReference>
<keyword evidence="4 8" id="KW-0210">Decarboxylase</keyword>
<organism evidence="10 11">
    <name type="scientific">Persicitalea jodogahamensis</name>
    <dbReference type="NCBI Taxonomy" id="402147"/>
    <lineage>
        <taxon>Bacteria</taxon>
        <taxon>Pseudomonadati</taxon>
        <taxon>Bacteroidota</taxon>
        <taxon>Cytophagia</taxon>
        <taxon>Cytophagales</taxon>
        <taxon>Spirosomataceae</taxon>
        <taxon>Persicitalea</taxon>
    </lineage>
</organism>
<evidence type="ECO:0000256" key="6">
    <source>
        <dbReference type="ARBA" id="ARBA00023141"/>
    </source>
</evidence>
<dbReference type="RefSeq" id="WP_189569307.1">
    <property type="nucleotide sequence ID" value="NZ_BMXF01000011.1"/>
</dbReference>
<dbReference type="GO" id="GO:0004640">
    <property type="term" value="F:phosphoribosylanthranilate isomerase activity"/>
    <property type="evidence" value="ECO:0007669"/>
    <property type="project" value="TreeGrafter"/>
</dbReference>
<evidence type="ECO:0000256" key="3">
    <source>
        <dbReference type="ARBA" id="ARBA00022605"/>
    </source>
</evidence>
<evidence type="ECO:0000256" key="5">
    <source>
        <dbReference type="ARBA" id="ARBA00022822"/>
    </source>
</evidence>
<evidence type="ECO:0000256" key="8">
    <source>
        <dbReference type="HAMAP-Rule" id="MF_00134"/>
    </source>
</evidence>
<dbReference type="NCBIfam" id="NF001377">
    <property type="entry name" value="PRK00278.2-4"/>
    <property type="match status" value="1"/>
</dbReference>
<evidence type="ECO:0000313" key="11">
    <source>
        <dbReference type="Proteomes" id="UP000598271"/>
    </source>
</evidence>
<keyword evidence="5 8" id="KW-0822">Tryptophan biosynthesis</keyword>
<sequence>MNILDKIVAQKRIEVAAAKTAKPQSTLERDPLFSRQTLSLADALRQADAPGIISEFKRQSPSKGVINGNVEPEVVTAGYSAAGAKGLSVLTDTLFFGGSFSDFEKARAANPSTPMLRKDFMIDEYQLFEARALGADVILLIAACLSSQEVRTLAQKAHELDLEVLLEVHDAEELTQSLCDEVDMVGVNNRNLKTFSTSVDTSAELAAQIPDRFVKISESGLKDAETIVQLFEQGYRGFLIGETFMKTPDPAAALESLQKDLFRIIEQKHLII</sequence>
<accession>A0A8J3GCH2</accession>
<feature type="domain" description="Indole-3-glycerol phosphate synthase" evidence="9">
    <location>
        <begin position="4"/>
        <end position="257"/>
    </location>
</feature>
<dbReference type="AlphaFoldDB" id="A0A8J3GCH2"/>
<dbReference type="InterPro" id="IPR011060">
    <property type="entry name" value="RibuloseP-bd_barrel"/>
</dbReference>
<dbReference type="CDD" id="cd00331">
    <property type="entry name" value="IGPS"/>
    <property type="match status" value="1"/>
</dbReference>
<dbReference type="HAMAP" id="MF_00134_B">
    <property type="entry name" value="IGPS_B"/>
    <property type="match status" value="1"/>
</dbReference>
<comment type="caution">
    <text evidence="10">The sequence shown here is derived from an EMBL/GenBank/DDBJ whole genome shotgun (WGS) entry which is preliminary data.</text>
</comment>
<dbReference type="InterPro" id="IPR045186">
    <property type="entry name" value="Indole-3-glycerol_P_synth"/>
</dbReference>
<name>A0A8J3GCH2_9BACT</name>
<evidence type="ECO:0000256" key="7">
    <source>
        <dbReference type="ARBA" id="ARBA00023239"/>
    </source>
</evidence>
<dbReference type="Proteomes" id="UP000598271">
    <property type="component" value="Unassembled WGS sequence"/>
</dbReference>
<dbReference type="GO" id="GO:0004425">
    <property type="term" value="F:indole-3-glycerol-phosphate synthase activity"/>
    <property type="evidence" value="ECO:0007669"/>
    <property type="project" value="UniProtKB-UniRule"/>
</dbReference>
<keyword evidence="7 8" id="KW-0456">Lyase</keyword>
<dbReference type="EMBL" id="BMXF01000011">
    <property type="protein sequence ID" value="GHB89105.1"/>
    <property type="molecule type" value="Genomic_DNA"/>
</dbReference>
<dbReference type="EC" id="4.1.1.48" evidence="8"/>
<keyword evidence="3 8" id="KW-0028">Amino-acid biosynthesis</keyword>
<dbReference type="InterPro" id="IPR013785">
    <property type="entry name" value="Aldolase_TIM"/>
</dbReference>
<dbReference type="InterPro" id="IPR013798">
    <property type="entry name" value="Indole-3-glycerol_P_synth_dom"/>
</dbReference>
<evidence type="ECO:0000256" key="1">
    <source>
        <dbReference type="ARBA" id="ARBA00001633"/>
    </source>
</evidence>
<dbReference type="Pfam" id="PF00218">
    <property type="entry name" value="IGPS"/>
    <property type="match status" value="1"/>
</dbReference>
<proteinExistence type="inferred from homology"/>
<comment type="pathway">
    <text evidence="2 8">Amino-acid biosynthesis; L-tryptophan biosynthesis; L-tryptophan from chorismate: step 4/5.</text>
</comment>
<dbReference type="UniPathway" id="UPA00035">
    <property type="reaction ID" value="UER00043"/>
</dbReference>
<dbReference type="PANTHER" id="PTHR22854:SF2">
    <property type="entry name" value="INDOLE-3-GLYCEROL-PHOSPHATE SYNTHASE"/>
    <property type="match status" value="1"/>
</dbReference>
<reference evidence="10 11" key="1">
    <citation type="journal article" date="2014" name="Int. J. Syst. Evol. Microbiol.">
        <title>Complete genome sequence of Corynebacterium casei LMG S-19264T (=DSM 44701T), isolated from a smear-ripened cheese.</title>
        <authorList>
            <consortium name="US DOE Joint Genome Institute (JGI-PGF)"/>
            <person name="Walter F."/>
            <person name="Albersmeier A."/>
            <person name="Kalinowski J."/>
            <person name="Ruckert C."/>
        </authorList>
    </citation>
    <scope>NUCLEOTIDE SEQUENCE [LARGE SCALE GENOMIC DNA]</scope>
    <source>
        <strain evidence="10 11">KCTC 12866</strain>
    </source>
</reference>
<comment type="similarity">
    <text evidence="8">Belongs to the TrpC family.</text>
</comment>
<evidence type="ECO:0000259" key="9">
    <source>
        <dbReference type="Pfam" id="PF00218"/>
    </source>
</evidence>
<evidence type="ECO:0000313" key="10">
    <source>
        <dbReference type="EMBL" id="GHB89105.1"/>
    </source>
</evidence>
<comment type="catalytic activity">
    <reaction evidence="1 8">
        <text>1-(2-carboxyphenylamino)-1-deoxy-D-ribulose 5-phosphate + H(+) = (1S,2R)-1-C-(indol-3-yl)glycerol 3-phosphate + CO2 + H2O</text>
        <dbReference type="Rhea" id="RHEA:23476"/>
        <dbReference type="ChEBI" id="CHEBI:15377"/>
        <dbReference type="ChEBI" id="CHEBI:15378"/>
        <dbReference type="ChEBI" id="CHEBI:16526"/>
        <dbReference type="ChEBI" id="CHEBI:58613"/>
        <dbReference type="ChEBI" id="CHEBI:58866"/>
        <dbReference type="EC" id="4.1.1.48"/>
    </reaction>
</comment>